<organism evidence="2 3">
    <name type="scientific">Moorena producens 3L</name>
    <dbReference type="NCBI Taxonomy" id="489825"/>
    <lineage>
        <taxon>Bacteria</taxon>
        <taxon>Bacillati</taxon>
        <taxon>Cyanobacteriota</taxon>
        <taxon>Cyanophyceae</taxon>
        <taxon>Coleofasciculales</taxon>
        <taxon>Coleofasciculaceae</taxon>
        <taxon>Moorena</taxon>
    </lineage>
</organism>
<dbReference type="PANTHER" id="PTHR34614">
    <property type="match status" value="1"/>
</dbReference>
<proteinExistence type="predicted"/>
<evidence type="ECO:0000313" key="3">
    <source>
        <dbReference type="Proteomes" id="UP000003959"/>
    </source>
</evidence>
<reference evidence="3" key="1">
    <citation type="journal article" date="2011" name="Proc. Natl. Acad. Sci. U.S.A.">
        <title>Genomic insights into the physiology and ecology of the marine filamentous cyanobacterium Lyngbya majuscula.</title>
        <authorList>
            <person name="Jones A.C."/>
            <person name="Monroe E.A."/>
            <person name="Podell S."/>
            <person name="Hess W.R."/>
            <person name="Klages S."/>
            <person name="Esquenazi E."/>
            <person name="Niessen S."/>
            <person name="Hoover H."/>
            <person name="Rothmann M."/>
            <person name="Lasken R.S."/>
            <person name="Yates J.R.III."/>
            <person name="Reinhardt R."/>
            <person name="Kube M."/>
            <person name="Burkart M.D."/>
            <person name="Allen E.E."/>
            <person name="Dorrestein P.C."/>
            <person name="Gerwick W.H."/>
            <person name="Gerwick L."/>
        </authorList>
    </citation>
    <scope>NUCLEOTIDE SEQUENCE [LARGE SCALE GENOMIC DNA]</scope>
    <source>
        <strain evidence="3">3L</strain>
    </source>
</reference>
<dbReference type="EMBL" id="GL890945">
    <property type="protein sequence ID" value="EGJ30934.1"/>
    <property type="molecule type" value="Genomic_DNA"/>
</dbReference>
<protein>
    <recommendedName>
        <fullName evidence="1">DUF4277 domain-containing protein</fullName>
    </recommendedName>
</protein>
<evidence type="ECO:0000313" key="2">
    <source>
        <dbReference type="EMBL" id="EGJ30934.1"/>
    </source>
</evidence>
<dbReference type="OrthoDB" id="467786at2"/>
<keyword evidence="3" id="KW-1185">Reference proteome</keyword>
<name>F4XX49_9CYAN</name>
<gene>
    <name evidence="2" type="ORF">LYNGBM3L_45180</name>
</gene>
<dbReference type="Pfam" id="PF14104">
    <property type="entry name" value="DUF4277"/>
    <property type="match status" value="1"/>
</dbReference>
<accession>F4XX49</accession>
<dbReference type="Proteomes" id="UP000003959">
    <property type="component" value="Unassembled WGS sequence"/>
</dbReference>
<sequence length="149" mass="16440">MKSVASSIRVQDLDHCGLVAGIIDQMGLVEQINQQLGTHPQEKLSASVALKAMIINGKGLVSAPQNLFERFFVGKATEHILGEGIEPKLLFDDRLGRVLEQLYELRLTQLFVKVALEAASKFGVNRQSLHLDSSSFHVDRGDQTKRSSL</sequence>
<dbReference type="HOGENOM" id="CLU_034349_2_2_3"/>
<dbReference type="PANTHER" id="PTHR34614:SF2">
    <property type="entry name" value="TRANSPOSASE IS4-LIKE DOMAIN-CONTAINING PROTEIN"/>
    <property type="match status" value="1"/>
</dbReference>
<dbReference type="eggNOG" id="COG5421">
    <property type="taxonomic scope" value="Bacteria"/>
</dbReference>
<dbReference type="InterPro" id="IPR025457">
    <property type="entry name" value="DUF4277"/>
</dbReference>
<feature type="domain" description="DUF4277" evidence="1">
    <location>
        <begin position="9"/>
        <end position="116"/>
    </location>
</feature>
<dbReference type="AlphaFoldDB" id="F4XX49"/>
<evidence type="ECO:0000259" key="1">
    <source>
        <dbReference type="Pfam" id="PF14104"/>
    </source>
</evidence>